<dbReference type="InterPro" id="IPR011006">
    <property type="entry name" value="CheY-like_superfamily"/>
</dbReference>
<keyword evidence="5" id="KW-0805">Transcription regulation</keyword>
<evidence type="ECO:0000256" key="6">
    <source>
        <dbReference type="ARBA" id="ARBA00023163"/>
    </source>
</evidence>
<evidence type="ECO:0000256" key="4">
    <source>
        <dbReference type="ARBA" id="ARBA00022840"/>
    </source>
</evidence>
<feature type="domain" description="Response regulatory" evidence="10">
    <location>
        <begin position="4"/>
        <end position="118"/>
    </location>
</feature>
<keyword evidence="3" id="KW-0547">Nucleotide-binding</keyword>
<dbReference type="CDD" id="cd00009">
    <property type="entry name" value="AAA"/>
    <property type="match status" value="1"/>
</dbReference>
<dbReference type="FunFam" id="3.40.50.2300:FF:000018">
    <property type="entry name" value="DNA-binding transcriptional regulator NtrC"/>
    <property type="match status" value="1"/>
</dbReference>
<dbReference type="Pfam" id="PF00072">
    <property type="entry name" value="Response_reg"/>
    <property type="match status" value="1"/>
</dbReference>
<dbReference type="SMART" id="SM00382">
    <property type="entry name" value="AAA"/>
    <property type="match status" value="1"/>
</dbReference>
<reference evidence="11 12" key="1">
    <citation type="submission" date="2023-08" db="EMBL/GenBank/DDBJ databases">
        <title>Helicovermis profunda gen. nov., sp. nov., a novel mesophilic, fermentative bacterium within the Bacillota from a deep-sea hydrothermal vent chimney.</title>
        <authorList>
            <person name="Miyazaki U."/>
            <person name="Mizutani D."/>
            <person name="Hashimoto Y."/>
            <person name="Tame A."/>
            <person name="Sawayama S."/>
            <person name="Miyazaki J."/>
            <person name="Takai K."/>
            <person name="Nakagawa S."/>
        </authorList>
    </citation>
    <scope>NUCLEOTIDE SEQUENCE [LARGE SCALE GENOMIC DNA]</scope>
    <source>
        <strain evidence="11 12">S502</strain>
    </source>
</reference>
<dbReference type="FunFam" id="3.40.50.300:FF:000006">
    <property type="entry name" value="DNA-binding transcriptional regulator NtrC"/>
    <property type="match status" value="1"/>
</dbReference>
<evidence type="ECO:0000256" key="2">
    <source>
        <dbReference type="ARBA" id="ARBA00022553"/>
    </source>
</evidence>
<dbReference type="InterPro" id="IPR025943">
    <property type="entry name" value="Sigma_54_int_dom_ATP-bd_2"/>
</dbReference>
<feature type="domain" description="Sigma-54 factor interaction" evidence="9">
    <location>
        <begin position="142"/>
        <end position="371"/>
    </location>
</feature>
<dbReference type="Gene3D" id="1.10.10.60">
    <property type="entry name" value="Homeodomain-like"/>
    <property type="match status" value="1"/>
</dbReference>
<dbReference type="GO" id="GO:0000160">
    <property type="term" value="P:phosphorelay signal transduction system"/>
    <property type="evidence" value="ECO:0007669"/>
    <property type="project" value="InterPro"/>
</dbReference>
<dbReference type="Pfam" id="PF25601">
    <property type="entry name" value="AAA_lid_14"/>
    <property type="match status" value="1"/>
</dbReference>
<sequence>MKTKLLVVDDEKNMIWALNNALSSKKYCVVNAMNGVEAIKSFKNENPSLVLLDIKLPDIDGIEVLKELKKIDSNIPIIMMTAHGTIQTAITAMKIGATDYLSKPFDLEELKIIIEKALDIGEMKKQIYFLKNELKKTSNIAIIGKEKKFIEVIDMAKNVASSDATVLISGESGTGKEVVADYIHNLSERNERPLIKVNCASLSDSLLESELFGHEKGAFTGAFEKKLGRFERADGGSIFLDEIGEISQNVQVKLLRIIQQKEFERVGGIESLKLDVRIIAATNRDLKKLVEEGKFREDLFYRLNVIPIHMPPLRERKNDIPLLIEYFLKKYSVKMHKENIKFSKESIELMKNYRWRGNIRELENIIERMVILSKENIIKSESLPIEIFAKESIKSNYKLPEKGIKLDELEKEFILQALKKVNNNQTNAAKLLGITRHTLLYRMGKYKLKK</sequence>
<dbReference type="InterPro" id="IPR027417">
    <property type="entry name" value="P-loop_NTPase"/>
</dbReference>
<dbReference type="InterPro" id="IPR025662">
    <property type="entry name" value="Sigma_54_int_dom_ATP-bd_1"/>
</dbReference>
<dbReference type="EMBL" id="AP028654">
    <property type="protein sequence ID" value="BEP28741.1"/>
    <property type="molecule type" value="Genomic_DNA"/>
</dbReference>
<keyword evidence="12" id="KW-1185">Reference proteome</keyword>
<keyword evidence="6" id="KW-0804">Transcription</keyword>
<evidence type="ECO:0000259" key="10">
    <source>
        <dbReference type="PROSITE" id="PS50110"/>
    </source>
</evidence>
<dbReference type="InterPro" id="IPR003593">
    <property type="entry name" value="AAA+_ATPase"/>
</dbReference>
<protein>
    <recommendedName>
        <fullName evidence="1">Stage 0 sporulation protein A homolog</fullName>
    </recommendedName>
</protein>
<dbReference type="PROSITE" id="PS00675">
    <property type="entry name" value="SIGMA54_INTERACT_1"/>
    <property type="match status" value="1"/>
</dbReference>
<dbReference type="PRINTS" id="PR01590">
    <property type="entry name" value="HTHFIS"/>
</dbReference>
<evidence type="ECO:0000256" key="3">
    <source>
        <dbReference type="ARBA" id="ARBA00022741"/>
    </source>
</evidence>
<gene>
    <name evidence="11" type="ORF">HLPR_10720</name>
</gene>
<dbReference type="Gene3D" id="3.40.50.2300">
    <property type="match status" value="1"/>
</dbReference>
<dbReference type="Pfam" id="PF00158">
    <property type="entry name" value="Sigma54_activat"/>
    <property type="match status" value="1"/>
</dbReference>
<keyword evidence="2 8" id="KW-0597">Phosphoprotein</keyword>
<evidence type="ECO:0000256" key="8">
    <source>
        <dbReference type="PROSITE-ProRule" id="PRU00169"/>
    </source>
</evidence>
<dbReference type="Gene3D" id="1.10.8.60">
    <property type="match status" value="1"/>
</dbReference>
<dbReference type="GO" id="GO:0006355">
    <property type="term" value="P:regulation of DNA-templated transcription"/>
    <property type="evidence" value="ECO:0007669"/>
    <property type="project" value="InterPro"/>
</dbReference>
<proteinExistence type="predicted"/>
<dbReference type="PROSITE" id="PS50110">
    <property type="entry name" value="RESPONSE_REGULATORY"/>
    <property type="match status" value="1"/>
</dbReference>
<accession>A0AAU9E2C1</accession>
<dbReference type="Gene3D" id="3.40.50.300">
    <property type="entry name" value="P-loop containing nucleotide triphosphate hydrolases"/>
    <property type="match status" value="1"/>
</dbReference>
<dbReference type="InterPro" id="IPR002197">
    <property type="entry name" value="HTH_Fis"/>
</dbReference>
<evidence type="ECO:0000259" key="9">
    <source>
        <dbReference type="PROSITE" id="PS50045"/>
    </source>
</evidence>
<keyword evidence="4" id="KW-0067">ATP-binding</keyword>
<evidence type="ECO:0000256" key="5">
    <source>
        <dbReference type="ARBA" id="ARBA00023015"/>
    </source>
</evidence>
<evidence type="ECO:0000256" key="1">
    <source>
        <dbReference type="ARBA" id="ARBA00018672"/>
    </source>
</evidence>
<dbReference type="InterPro" id="IPR002078">
    <property type="entry name" value="Sigma_54_int"/>
</dbReference>
<dbReference type="InterPro" id="IPR001789">
    <property type="entry name" value="Sig_transdc_resp-reg_receiver"/>
</dbReference>
<dbReference type="PANTHER" id="PTHR32071">
    <property type="entry name" value="TRANSCRIPTIONAL REGULATORY PROTEIN"/>
    <property type="match status" value="1"/>
</dbReference>
<dbReference type="SMART" id="SM00448">
    <property type="entry name" value="REC"/>
    <property type="match status" value="1"/>
</dbReference>
<dbReference type="SUPFAM" id="SSF52540">
    <property type="entry name" value="P-loop containing nucleoside triphosphate hydrolases"/>
    <property type="match status" value="1"/>
</dbReference>
<dbReference type="PROSITE" id="PS50045">
    <property type="entry name" value="SIGMA54_INTERACT_4"/>
    <property type="match status" value="1"/>
</dbReference>
<dbReference type="KEGG" id="hprf:HLPR_10720"/>
<dbReference type="InterPro" id="IPR009057">
    <property type="entry name" value="Homeodomain-like_sf"/>
</dbReference>
<dbReference type="Proteomes" id="UP001321786">
    <property type="component" value="Chromosome"/>
</dbReference>
<dbReference type="InterPro" id="IPR058031">
    <property type="entry name" value="AAA_lid_NorR"/>
</dbReference>
<organism evidence="11 12">
    <name type="scientific">Helicovermis profundi</name>
    <dbReference type="NCBI Taxonomy" id="3065157"/>
    <lineage>
        <taxon>Bacteria</taxon>
        <taxon>Bacillati</taxon>
        <taxon>Bacillota</taxon>
        <taxon>Clostridia</taxon>
        <taxon>Helicovermis</taxon>
    </lineage>
</organism>
<dbReference type="SUPFAM" id="SSF46689">
    <property type="entry name" value="Homeodomain-like"/>
    <property type="match status" value="1"/>
</dbReference>
<dbReference type="RefSeq" id="WP_338537047.1">
    <property type="nucleotide sequence ID" value="NZ_AP028654.1"/>
</dbReference>
<feature type="modified residue" description="4-aspartylphosphate" evidence="8">
    <location>
        <position position="53"/>
    </location>
</feature>
<dbReference type="Pfam" id="PF02954">
    <property type="entry name" value="HTH_8"/>
    <property type="match status" value="1"/>
</dbReference>
<comment type="function">
    <text evidence="7">May play the central regulatory role in sporulation. It may be an element of the effector pathway responsible for the activation of sporulation genes in response to nutritional stress. Spo0A may act in concert with spo0H (a sigma factor) to control the expression of some genes that are critical to the sporulation process.</text>
</comment>
<dbReference type="PROSITE" id="PS00676">
    <property type="entry name" value="SIGMA54_INTERACT_2"/>
    <property type="match status" value="1"/>
</dbReference>
<dbReference type="GO" id="GO:0005524">
    <property type="term" value="F:ATP binding"/>
    <property type="evidence" value="ECO:0007669"/>
    <property type="project" value="UniProtKB-KW"/>
</dbReference>
<name>A0AAU9E2C1_9FIRM</name>
<evidence type="ECO:0000313" key="11">
    <source>
        <dbReference type="EMBL" id="BEP28741.1"/>
    </source>
</evidence>
<dbReference type="SUPFAM" id="SSF52172">
    <property type="entry name" value="CheY-like"/>
    <property type="match status" value="1"/>
</dbReference>
<evidence type="ECO:0000313" key="12">
    <source>
        <dbReference type="Proteomes" id="UP001321786"/>
    </source>
</evidence>
<dbReference type="GO" id="GO:0043565">
    <property type="term" value="F:sequence-specific DNA binding"/>
    <property type="evidence" value="ECO:0007669"/>
    <property type="project" value="InterPro"/>
</dbReference>
<dbReference type="AlphaFoldDB" id="A0AAU9E2C1"/>
<evidence type="ECO:0000256" key="7">
    <source>
        <dbReference type="ARBA" id="ARBA00024867"/>
    </source>
</evidence>